<evidence type="ECO:0000313" key="3">
    <source>
        <dbReference type="Proteomes" id="UP000237271"/>
    </source>
</evidence>
<feature type="region of interest" description="Disordered" evidence="1">
    <location>
        <begin position="79"/>
        <end position="103"/>
    </location>
</feature>
<reference evidence="2 3" key="1">
    <citation type="journal article" date="2017" name="Genome Biol. Evol.">
        <title>Phytophthora megakarya and P. palmivora, closely related causal agents of cacao black pod rot, underwent increases in genome sizes and gene numbers by different mechanisms.</title>
        <authorList>
            <person name="Ali S.S."/>
            <person name="Shao J."/>
            <person name="Lary D.J."/>
            <person name="Kronmiller B."/>
            <person name="Shen D."/>
            <person name="Strem M.D."/>
            <person name="Amoako-Attah I."/>
            <person name="Akrofi A.Y."/>
            <person name="Begoude B.A."/>
            <person name="Ten Hoopen G.M."/>
            <person name="Coulibaly K."/>
            <person name="Kebe B.I."/>
            <person name="Melnick R.L."/>
            <person name="Guiltinan M.J."/>
            <person name="Tyler B.M."/>
            <person name="Meinhardt L.W."/>
            <person name="Bailey B.A."/>
        </authorList>
    </citation>
    <scope>NUCLEOTIDE SEQUENCE [LARGE SCALE GENOMIC DNA]</scope>
    <source>
        <strain evidence="3">sbr112.9</strain>
    </source>
</reference>
<feature type="compositionally biased region" description="Basic residues" evidence="1">
    <location>
        <begin position="87"/>
        <end position="98"/>
    </location>
</feature>
<evidence type="ECO:0000313" key="2">
    <source>
        <dbReference type="EMBL" id="POM63631.1"/>
    </source>
</evidence>
<gene>
    <name evidence="2" type="ORF">PHPALM_20938</name>
</gene>
<organism evidence="2 3">
    <name type="scientific">Phytophthora palmivora</name>
    <dbReference type="NCBI Taxonomy" id="4796"/>
    <lineage>
        <taxon>Eukaryota</taxon>
        <taxon>Sar</taxon>
        <taxon>Stramenopiles</taxon>
        <taxon>Oomycota</taxon>
        <taxon>Peronosporomycetes</taxon>
        <taxon>Peronosporales</taxon>
        <taxon>Peronosporaceae</taxon>
        <taxon>Phytophthora</taxon>
    </lineage>
</organism>
<protein>
    <submittedName>
        <fullName evidence="2">Uncharacterized protein</fullName>
    </submittedName>
</protein>
<dbReference type="EMBL" id="NCKW01011373">
    <property type="protein sequence ID" value="POM63631.1"/>
    <property type="molecule type" value="Genomic_DNA"/>
</dbReference>
<keyword evidence="3" id="KW-1185">Reference proteome</keyword>
<dbReference type="Proteomes" id="UP000237271">
    <property type="component" value="Unassembled WGS sequence"/>
</dbReference>
<sequence length="154" mass="17107">MEIQLNAAPEDEEVSPSVSHAVPMSSLLSDNVAEDEIVLSASPHHEAEDVEMEHVLPPLEAPELELLQTQLHTALNKLWTDAAPAPKRQKKSKQKRKTAGNNAAQELEIQRIMDQLQHLVSTQFAKKNVLVDVVKLSTSFCELLDTKDSVRVVE</sequence>
<name>A0A2P4XDK5_9STRA</name>
<feature type="region of interest" description="Disordered" evidence="1">
    <location>
        <begin position="1"/>
        <end position="20"/>
    </location>
</feature>
<dbReference type="OrthoDB" id="69088at2759"/>
<accession>A0A2P4XDK5</accession>
<evidence type="ECO:0000256" key="1">
    <source>
        <dbReference type="SAM" id="MobiDB-lite"/>
    </source>
</evidence>
<proteinExistence type="predicted"/>
<comment type="caution">
    <text evidence="2">The sequence shown here is derived from an EMBL/GenBank/DDBJ whole genome shotgun (WGS) entry which is preliminary data.</text>
</comment>
<dbReference type="AlphaFoldDB" id="A0A2P4XDK5"/>